<feature type="domain" description="AB hydrolase-1" evidence="2">
    <location>
        <begin position="55"/>
        <end position="294"/>
    </location>
</feature>
<evidence type="ECO:0000313" key="3">
    <source>
        <dbReference type="EMBL" id="MFC3627597.1"/>
    </source>
</evidence>
<dbReference type="RefSeq" id="WP_390281411.1">
    <property type="nucleotide sequence ID" value="NZ_JBHRYH010000046.1"/>
</dbReference>
<organism evidence="3 4">
    <name type="scientific">Vogesella amnigena</name>
    <dbReference type="NCBI Taxonomy" id="1507449"/>
    <lineage>
        <taxon>Bacteria</taxon>
        <taxon>Pseudomonadati</taxon>
        <taxon>Pseudomonadota</taxon>
        <taxon>Betaproteobacteria</taxon>
        <taxon>Neisseriales</taxon>
        <taxon>Chromobacteriaceae</taxon>
        <taxon>Vogesella</taxon>
    </lineage>
</organism>
<comment type="similarity">
    <text evidence="1">Belongs to the AB hydrolase superfamily. AB hydrolase 4 family.</text>
</comment>
<dbReference type="EMBL" id="JBHRYH010000046">
    <property type="protein sequence ID" value="MFC3627597.1"/>
    <property type="molecule type" value="Genomic_DNA"/>
</dbReference>
<gene>
    <name evidence="3" type="ORF">ACFOKJ_15865</name>
</gene>
<dbReference type="InterPro" id="IPR012020">
    <property type="entry name" value="ABHD4"/>
</dbReference>
<dbReference type="GO" id="GO:0016787">
    <property type="term" value="F:hydrolase activity"/>
    <property type="evidence" value="ECO:0007669"/>
    <property type="project" value="UniProtKB-KW"/>
</dbReference>
<evidence type="ECO:0000259" key="2">
    <source>
        <dbReference type="Pfam" id="PF00561"/>
    </source>
</evidence>
<dbReference type="InterPro" id="IPR029058">
    <property type="entry name" value="AB_hydrolase_fold"/>
</dbReference>
<evidence type="ECO:0000313" key="4">
    <source>
        <dbReference type="Proteomes" id="UP001595636"/>
    </source>
</evidence>
<dbReference type="PANTHER" id="PTHR10794">
    <property type="entry name" value="ABHYDROLASE DOMAIN-CONTAINING PROTEIN"/>
    <property type="match status" value="1"/>
</dbReference>
<proteinExistence type="inferred from homology"/>
<keyword evidence="4" id="KW-1185">Reference proteome</keyword>
<dbReference type="Gene3D" id="3.40.50.1820">
    <property type="entry name" value="alpha/beta hydrolase"/>
    <property type="match status" value="1"/>
</dbReference>
<dbReference type="InterPro" id="IPR050960">
    <property type="entry name" value="AB_hydrolase_4_sf"/>
</dbReference>
<reference evidence="4" key="1">
    <citation type="journal article" date="2019" name="Int. J. Syst. Evol. Microbiol.">
        <title>The Global Catalogue of Microorganisms (GCM) 10K type strain sequencing project: providing services to taxonomists for standard genome sequencing and annotation.</title>
        <authorList>
            <consortium name="The Broad Institute Genomics Platform"/>
            <consortium name="The Broad Institute Genome Sequencing Center for Infectious Disease"/>
            <person name="Wu L."/>
            <person name="Ma J."/>
        </authorList>
    </citation>
    <scope>NUCLEOTIDE SEQUENCE [LARGE SCALE GENOMIC DNA]</scope>
    <source>
        <strain evidence="4">KCTC 42195</strain>
    </source>
</reference>
<dbReference type="Pfam" id="PF00561">
    <property type="entry name" value="Abhydrolase_1"/>
    <property type="match status" value="1"/>
</dbReference>
<protein>
    <submittedName>
        <fullName evidence="3">YheT family hydrolase</fullName>
    </submittedName>
</protein>
<dbReference type="PIRSF" id="PIRSF005211">
    <property type="entry name" value="Ab_hydro_YheT"/>
    <property type="match status" value="1"/>
</dbReference>
<evidence type="ECO:0000256" key="1">
    <source>
        <dbReference type="ARBA" id="ARBA00010884"/>
    </source>
</evidence>
<comment type="caution">
    <text evidence="3">The sequence shown here is derived from an EMBL/GenBank/DDBJ whole genome shotgun (WGS) entry which is preliminary data.</text>
</comment>
<dbReference type="SUPFAM" id="SSF53474">
    <property type="entry name" value="alpha/beta-Hydrolases"/>
    <property type="match status" value="1"/>
</dbReference>
<dbReference type="PANTHER" id="PTHR10794:SF94">
    <property type="entry name" value="ESTERASE YHET-RELATED"/>
    <property type="match status" value="1"/>
</dbReference>
<name>A0ABV7TXV6_9NEIS</name>
<keyword evidence="3" id="KW-0378">Hydrolase</keyword>
<dbReference type="Proteomes" id="UP001595636">
    <property type="component" value="Unassembled WGS sequence"/>
</dbReference>
<sequence length="325" mass="36038">MSYQPPRWLHGSHADTIWPALFIRQRPPVYRRELWPTPDGGEVAVDRVDGQPGAPLVVLFHGLEGSSHSHYAIALMQAVAQRGWHGAVPHFRGCGGVENQQPRAYHAGDSAEVAWILHRLAKEHPQLFAAGVSLGGNMLLRYLGEQQEQALPLAAAAVSVPIDLGAASTRLDRGLGKWLYTRMFLSTLKPKSLRQLQRHPQLFDAQALRRARTFAQFDNLVTAPLHGYRDVSDYWERASSKPLLRQIMRPTLLLNARNDPFLPPSALPLPDEVSAAVTLELPERGGHVGFATGPFPGRLDWLPQRLLGFFDTHLIAADNYPGGDH</sequence>
<accession>A0ABV7TXV6</accession>
<dbReference type="InterPro" id="IPR000073">
    <property type="entry name" value="AB_hydrolase_1"/>
</dbReference>